<dbReference type="PROSITE" id="PS50178">
    <property type="entry name" value="ZF_FYVE"/>
    <property type="match status" value="1"/>
</dbReference>
<evidence type="ECO:0000313" key="12">
    <source>
        <dbReference type="RefSeq" id="XP_065652118.1"/>
    </source>
</evidence>
<dbReference type="InterPro" id="IPR056252">
    <property type="entry name" value="Alfy-like_Arm-like"/>
</dbReference>
<dbReference type="Pfam" id="PF01363">
    <property type="entry name" value="FYVE"/>
    <property type="match status" value="1"/>
</dbReference>
<dbReference type="PROSITE" id="PS51783">
    <property type="entry name" value="PH_BEACH"/>
    <property type="match status" value="1"/>
</dbReference>
<dbReference type="Pfam" id="PF00400">
    <property type="entry name" value="WD40"/>
    <property type="match status" value="1"/>
</dbReference>
<dbReference type="PANTHER" id="PTHR46108">
    <property type="entry name" value="BLUE CHEESE"/>
    <property type="match status" value="1"/>
</dbReference>
<evidence type="ECO:0000256" key="2">
    <source>
        <dbReference type="ARBA" id="ARBA00022723"/>
    </source>
</evidence>
<dbReference type="Pfam" id="PF14844">
    <property type="entry name" value="PH_BEACH"/>
    <property type="match status" value="1"/>
</dbReference>
<dbReference type="InterPro" id="IPR015943">
    <property type="entry name" value="WD40/YVTN_repeat-like_dom_sf"/>
</dbReference>
<feature type="repeat" description="WD" evidence="7">
    <location>
        <begin position="3028"/>
        <end position="3062"/>
    </location>
</feature>
<dbReference type="PROSITE" id="PS50294">
    <property type="entry name" value="WD_REPEATS_REGION"/>
    <property type="match status" value="1"/>
</dbReference>
<dbReference type="RefSeq" id="XP_065652118.1">
    <property type="nucleotide sequence ID" value="XM_065796046.1"/>
</dbReference>
<dbReference type="CDD" id="cd06071">
    <property type="entry name" value="Beach"/>
    <property type="match status" value="1"/>
</dbReference>
<dbReference type="InterPro" id="IPR001680">
    <property type="entry name" value="WD40_rpt"/>
</dbReference>
<dbReference type="SMART" id="SM00064">
    <property type="entry name" value="FYVE"/>
    <property type="match status" value="1"/>
</dbReference>
<dbReference type="InterPro" id="IPR011993">
    <property type="entry name" value="PH-like_dom_sf"/>
</dbReference>
<evidence type="ECO:0000259" key="8">
    <source>
        <dbReference type="PROSITE" id="PS50178"/>
    </source>
</evidence>
<dbReference type="SUPFAM" id="SSF57903">
    <property type="entry name" value="FYVE/PHD zinc finger"/>
    <property type="match status" value="1"/>
</dbReference>
<keyword evidence="11" id="KW-1185">Reference proteome</keyword>
<dbReference type="Gene3D" id="2.130.10.10">
    <property type="entry name" value="YVTN repeat-like/Quinoprotein amine dehydrogenase"/>
    <property type="match status" value="2"/>
</dbReference>
<dbReference type="PROSITE" id="PS50197">
    <property type="entry name" value="BEACH"/>
    <property type="match status" value="1"/>
</dbReference>
<dbReference type="CDD" id="cd15719">
    <property type="entry name" value="FYVE_WDFY3"/>
    <property type="match status" value="1"/>
</dbReference>
<dbReference type="SUPFAM" id="SSF49899">
    <property type="entry name" value="Concanavalin A-like lectins/glucanases"/>
    <property type="match status" value="1"/>
</dbReference>
<keyword evidence="4 6" id="KW-0863">Zinc-finger</keyword>
<keyword evidence="1 7" id="KW-0853">WD repeat</keyword>
<dbReference type="InterPro" id="IPR000409">
    <property type="entry name" value="BEACH_dom"/>
</dbReference>
<evidence type="ECO:0000256" key="7">
    <source>
        <dbReference type="PROSITE-ProRule" id="PRU00221"/>
    </source>
</evidence>
<keyword evidence="5" id="KW-0862">Zinc</keyword>
<keyword evidence="3" id="KW-0677">Repeat</keyword>
<dbReference type="SUPFAM" id="SSF81837">
    <property type="entry name" value="BEACH domain"/>
    <property type="match status" value="1"/>
</dbReference>
<dbReference type="Proteomes" id="UP001652625">
    <property type="component" value="Chromosome 04"/>
</dbReference>
<feature type="domain" description="BEACH" evidence="9">
    <location>
        <begin position="2589"/>
        <end position="2882"/>
    </location>
</feature>
<dbReference type="PANTHER" id="PTHR46108:SF4">
    <property type="entry name" value="BLUE CHEESE"/>
    <property type="match status" value="1"/>
</dbReference>
<evidence type="ECO:0000256" key="1">
    <source>
        <dbReference type="ARBA" id="ARBA00022574"/>
    </source>
</evidence>
<evidence type="ECO:0000256" key="5">
    <source>
        <dbReference type="ARBA" id="ARBA00022833"/>
    </source>
</evidence>
<protein>
    <submittedName>
        <fullName evidence="12">WD repeat and FYVE domain-containing protein 3 isoform X2</fullName>
    </submittedName>
</protein>
<proteinExistence type="predicted"/>
<evidence type="ECO:0000256" key="4">
    <source>
        <dbReference type="ARBA" id="ARBA00022771"/>
    </source>
</evidence>
<sequence length="3329" mass="377104">MNFFKNIVIRKARPNEETTAIQKDQGLCIQHLRKLFLEFLHPTGPISVEQQELKQYQMLPVFIKAFSDLPKPNNFSDKFGDVLQFAGHTSKLIVSEVQRRAANKSNLQASKDIIVFLCRNNDESENKGWNLLQTLLILSDGELAIIECMVAATLQSTLVKCLKLFFFLPFNFGSYEKFVEVQKLLVPILVKLCSYPITAKELVRTDDMATLFETLTSSCKSEHMIWRSGISEVLASITRHCFTNGVISYINDKSCIALSLANIEAICNIDPLAVVEMFVTLMCVLKDSADVSNVLMENFSKAHGYKFLKRVLLKFSAQNDEASEQASRNLVLLVSSLVMTGYTPLFPSAAISTPFQRGEYVIPKPTLTSGVSVRNLEAFTVLMQVFLECSNTKLNLQILQAIQSILNSDNANYFIIEPLHPFAQFIQNIPEKDIILKNAVLKLVEFVALHLSWVPSQELVAMTILFKKPDLKSSQCVVLNLLILLINHNALYKTILREAGLMDVMVVALKHYSTSLKDSSDATKLVVDESTTDYLFLLMECVRLLIENNYANTEMFRQHGGARCVHNLIPFDSVRPYALRIIQQLIVDGGNDDLGTLLGLMHSTNVFDLKLKCDVLGSLLYIFQQNPQTRVVFQEVGGFVYVVSVLVSLEGCLAIPPVDLWKDAKCENLLEVIWMVFNVLTCAMKDEPINKLIFMDKIRFKGLIDTVKLLGCFPSNSKVSFKNLLFSSAKIQKGDTVDLPIVEKNGQKYMQLVIFKAILSMGIGIFDSFTLKSEHFLFLQKIPKIIHPASINGLVELLPLFVIDGCQENDILLFVVDQIQYLLNSEVNQQLMCEAGMPLLLLEKCKESFINDEHLLNPLLTKLFERLASQSLHPKVLRKFLRLGYPLCSKSSYAVLRGPEKEISKTKEKDEVDCSMLLEIYDGEIDFLCDEQPTTQNLLEINEFQTIEDDLPSQYSKQNSLDKIEEENIEPDEKISTDENCLNVHIIDEEKPSLVLQDSLDEVDVSIKTAVNRIESLFDAEEKDLGSVKKSNFADELARLCEKFEGRPLPQNLVKSVVSLTTPRDVLSTVPLEPPAFIEFDMNEDGYACLFLPAITPQNVQFTTLSSYRKSISGTSNLPINSSSNGERIFPPTTGLSLSIWLYIATLPDFPNNSSHISLFTVEKHYEEILSKRVVNLSVFQVFLDLLNHRLVISTDDSNCTKANTVMYVKSDEIFELQKWNHICVVLQKNVMRNSTASVYINGKVTFMSKIKYIFQGVPALADVNTCKTLAYIGTHPRHCHVDNIIWRLGPMSIFEEPLNDDTISCINSLGPGYLGCFQAPCLMGVYEEDNIDQKSLISEEKILLSLNPYNLTLTTLFKLFSQCSKSDLELLANEMNINIEDKHTPIQFLTNSSLHLNGPYRPIGFFLIGSAGIRIFCPNQVASSFVSIGGMSILLCLIAMVTQLSELYASLKALTCILQSSKIAKKEMFRIDGYKILAFLLEKKKHLLNTHILHLVFSLIGTVRSDRDSITIPNITAFNDILCNLQIWNNTPGNLEKSLFSHFYELITQGLDQKRNIQCLCKLGCVPKFIHMIQEGDIIEPTLHTIANVLSVLLASSTQTNDLLVVGQYLASTISLSQNEQHINLDNNYEKFSHAYDLKRDIVKRNALLDVFIHLLIFSGQEKDTILFSNQICNILGFDWLLLFFGAKVHKQTVLRGAHILFILLNDSALLNNFQCGLMNGFWLEGCDAITTKNVAAGFNVSEPKHSKELDHEVNHQSYKQKGIPLLTTLLQEHVDLSEIYFLLFSLLLNTNTGFGEFSTRLSMDTFLNIFQSSLNKLKEDRQVYFPDALLILLHLLRKLMSQEKLLYGVPSSIIQIFGYLHDNSSTMASIFCSSSILSALIATLFPIDENKESLDNILEANELLDGGLPADKFSLIDHPCQSLVLSLLTKIFLDQVYQTTGKIQTFTDTIFQSLPSYSTFTQQQKFTTLFASSVLKDFGQFIKINQSKNFDNVRCYTNGIYFVTKIVDRLWLGFFEESYKTIFQFIATLLGKCEEIGLNTDSLYHSMNRVLLYQFAKPGQRLTDQTNLLELLHLLTSCSKVVFSPQNRSPEFITCLTHWLLVVGCVQQCRPSLLFAQESYISEDESSDDGSSLEVVKDNSKNMNQLIANATERAWAVFYSHKKDAIEEVFGVQSSFVSYEAASITPAHLTTLDLSTAEKLLKEQAARCWINFIGNEQKKRNEYLAGPTLTSSKRSSKKWTKSLKKERVLEENISIQETLNWMVVHLRAVKALMKIKSAKVSQEIALVKNSAEKCWSRMELDLIREGGVWGPNHPNILEKWMLDDIEGPCRMRKKLKRNDMFYMHYPYVEQEQDVLFTKNRMPYSHDSKTLYQFCQKYTTRANKSVATPTISNPFSWKPKLYSVDGFEAEDSKEEVNTQTIIQLLEHGEKIYSMYRCARVCGLDSAEGLFLFGRKHFYVIDGFTLMSAEKKGTNTSNQAKEIKDINALPEGSHEPLIPATKGNFMLQRSLSKWSFSDIREVHRRRYLLKDIAIEVFANDGNNHLLVFPKQAARDKVYSRICHVSSVSNNEESIAGMSSDVNLESGQNILSSLMTGERSVTQRWVRGEITNFQYLIYLNTLAGRSYNDLMQYPIMPWILADYTSDYLDLTNPSTFRDLSKPMGAQSEERLFHYRKRFKEWEDPSGKTPAYYYGTHYSSAMIVASYLIRLEPFTQHFLRLQGGHFDLPDRLFHSIKDSWISASHSNMADIKELIPEFFYLPDFLINSNNFDLGTKQSGEVLNHVILPPWAKGDAIEFIRVNREALECDYVSSHLHEWIDLVFGFKQTGSAAVQADNVFHHLFYEKSVDIDEIEDPLERKATIGFINNFGQMPKQLFKRPHPIKRSLRTAEFISQSGTSPVVNSSIEKLFFHYLSNLIPSAVPVKEMKSPIGQIVVSERSIHCTESNKALFPGTQFRLGWGYGDFSLRYYSSDDKLLSVFEDVFVGQTLCVCCLDSSSFVSGGTSTAVCVWNIEQKIKDKGYNLSLQKVLYGHHGKVLSIAFSKPFNIIVSGSTDKSCIIWDMQKLLYTRRLNLPSGSSVNCISINHVTGDIVTCAGTILCVWTVNGELLVQENTSAAISSQILCCAVSEMNVWDEANVIITGAVDGVIKFWGIEFYDSVDSSPDSSARAASEKFLEHQSDVEPDVSSVIKQRSWRRHLVLRHKLTMHTAFNRLDNCEPASVTAIAISKDHRKLFIGDSRGRIYSWSISETVGRIADHWVKDEVADNCRYCKVKFTFAERRHHCRNCGNVFCGKCSRYESPIVHLRIFKAVRVCVDCYVELKRKPSVSFKT</sequence>
<evidence type="ECO:0000256" key="3">
    <source>
        <dbReference type="ARBA" id="ARBA00022737"/>
    </source>
</evidence>
<accession>A0ABM4BSJ0</accession>
<dbReference type="Pfam" id="PF23295">
    <property type="entry name" value="Arm_4"/>
    <property type="match status" value="1"/>
</dbReference>
<evidence type="ECO:0000256" key="6">
    <source>
        <dbReference type="PROSITE-ProRule" id="PRU00091"/>
    </source>
</evidence>
<dbReference type="SUPFAM" id="SSF50729">
    <property type="entry name" value="PH domain-like"/>
    <property type="match status" value="1"/>
</dbReference>
<dbReference type="SUPFAM" id="SSF50978">
    <property type="entry name" value="WD40 repeat-like"/>
    <property type="match status" value="1"/>
</dbReference>
<dbReference type="SMART" id="SM01026">
    <property type="entry name" value="Beach"/>
    <property type="match status" value="1"/>
</dbReference>
<dbReference type="Pfam" id="PF02138">
    <property type="entry name" value="Beach"/>
    <property type="match status" value="1"/>
</dbReference>
<dbReference type="InterPro" id="IPR013083">
    <property type="entry name" value="Znf_RING/FYVE/PHD"/>
</dbReference>
<evidence type="ECO:0000259" key="9">
    <source>
        <dbReference type="PROSITE" id="PS50197"/>
    </source>
</evidence>
<dbReference type="Gene3D" id="3.30.40.10">
    <property type="entry name" value="Zinc/RING finger domain, C3HC4 (zinc finger)"/>
    <property type="match status" value="1"/>
</dbReference>
<dbReference type="InterPro" id="IPR000306">
    <property type="entry name" value="Znf_FYVE"/>
</dbReference>
<evidence type="ECO:0000259" key="10">
    <source>
        <dbReference type="PROSITE" id="PS51783"/>
    </source>
</evidence>
<dbReference type="InterPro" id="IPR017455">
    <property type="entry name" value="Znf_FYVE-rel"/>
</dbReference>
<organism evidence="11 12">
    <name type="scientific">Hydra vulgaris</name>
    <name type="common">Hydra</name>
    <name type="synonym">Hydra attenuata</name>
    <dbReference type="NCBI Taxonomy" id="6087"/>
    <lineage>
        <taxon>Eukaryota</taxon>
        <taxon>Metazoa</taxon>
        <taxon>Cnidaria</taxon>
        <taxon>Hydrozoa</taxon>
        <taxon>Hydroidolina</taxon>
        <taxon>Anthoathecata</taxon>
        <taxon>Aplanulata</taxon>
        <taxon>Hydridae</taxon>
        <taxon>Hydra</taxon>
    </lineage>
</organism>
<dbReference type="PROSITE" id="PS50082">
    <property type="entry name" value="WD_REPEATS_2"/>
    <property type="match status" value="1"/>
</dbReference>
<dbReference type="InterPro" id="IPR013320">
    <property type="entry name" value="ConA-like_dom_sf"/>
</dbReference>
<dbReference type="Gene3D" id="1.10.1540.10">
    <property type="entry name" value="BEACH domain"/>
    <property type="match status" value="1"/>
</dbReference>
<name>A0ABM4BSJ0_HYDVU</name>
<dbReference type="InterPro" id="IPR036322">
    <property type="entry name" value="WD40_repeat_dom_sf"/>
</dbReference>
<dbReference type="GeneID" id="100207412"/>
<dbReference type="InterPro" id="IPR011011">
    <property type="entry name" value="Znf_FYVE_PHD"/>
</dbReference>
<evidence type="ECO:0000313" key="11">
    <source>
        <dbReference type="Proteomes" id="UP001652625"/>
    </source>
</evidence>
<keyword evidence="2" id="KW-0479">Metal-binding</keyword>
<gene>
    <name evidence="12" type="primary">LOC100207412</name>
</gene>
<dbReference type="InterPro" id="IPR051944">
    <property type="entry name" value="BEACH_domain_protein"/>
</dbReference>
<dbReference type="InterPro" id="IPR036372">
    <property type="entry name" value="BEACH_dom_sf"/>
</dbReference>
<dbReference type="InterPro" id="IPR023362">
    <property type="entry name" value="PH-BEACH_dom"/>
</dbReference>
<dbReference type="CDD" id="cd01201">
    <property type="entry name" value="PH_BEACH"/>
    <property type="match status" value="1"/>
</dbReference>
<dbReference type="InterPro" id="IPR019775">
    <property type="entry name" value="WD40_repeat_CS"/>
</dbReference>
<feature type="domain" description="FYVE-type" evidence="8">
    <location>
        <begin position="3260"/>
        <end position="3320"/>
    </location>
</feature>
<dbReference type="Gene3D" id="2.30.29.30">
    <property type="entry name" value="Pleckstrin-homology domain (PH domain)/Phosphotyrosine-binding domain (PTB)"/>
    <property type="match status" value="1"/>
</dbReference>
<feature type="domain" description="BEACH-type PH" evidence="10">
    <location>
        <begin position="2427"/>
        <end position="2562"/>
    </location>
</feature>
<reference evidence="12" key="1">
    <citation type="submission" date="2025-08" db="UniProtKB">
        <authorList>
            <consortium name="RefSeq"/>
        </authorList>
    </citation>
    <scope>IDENTIFICATION</scope>
</reference>
<dbReference type="PROSITE" id="PS00678">
    <property type="entry name" value="WD_REPEATS_1"/>
    <property type="match status" value="1"/>
</dbReference>
<dbReference type="SMART" id="SM00320">
    <property type="entry name" value="WD40"/>
    <property type="match status" value="4"/>
</dbReference>